<accession>A0A8T9C4M0</accession>
<evidence type="ECO:0000256" key="4">
    <source>
        <dbReference type="ARBA" id="ARBA00022840"/>
    </source>
</evidence>
<dbReference type="CDD" id="cd00805">
    <property type="entry name" value="TyrRS_core"/>
    <property type="match status" value="1"/>
</dbReference>
<comment type="catalytic activity">
    <reaction evidence="7 8">
        <text>tRNA(Tyr) + L-tyrosine + ATP = L-tyrosyl-tRNA(Tyr) + AMP + diphosphate + H(+)</text>
        <dbReference type="Rhea" id="RHEA:10220"/>
        <dbReference type="Rhea" id="RHEA-COMP:9706"/>
        <dbReference type="Rhea" id="RHEA-COMP:9707"/>
        <dbReference type="ChEBI" id="CHEBI:15378"/>
        <dbReference type="ChEBI" id="CHEBI:30616"/>
        <dbReference type="ChEBI" id="CHEBI:33019"/>
        <dbReference type="ChEBI" id="CHEBI:58315"/>
        <dbReference type="ChEBI" id="CHEBI:78442"/>
        <dbReference type="ChEBI" id="CHEBI:78536"/>
        <dbReference type="ChEBI" id="CHEBI:456215"/>
        <dbReference type="EC" id="6.1.1.1"/>
    </reaction>
</comment>
<evidence type="ECO:0000259" key="9">
    <source>
        <dbReference type="Pfam" id="PF16714"/>
    </source>
</evidence>
<keyword evidence="4 8" id="KW-0067">ATP-binding</keyword>
<dbReference type="Gene3D" id="1.10.240.10">
    <property type="entry name" value="Tyrosyl-Transfer RNA Synthetase"/>
    <property type="match status" value="1"/>
</dbReference>
<dbReference type="InterPro" id="IPR002307">
    <property type="entry name" value="Tyr-tRNA-ligase"/>
</dbReference>
<protein>
    <recommendedName>
        <fullName evidence="8">Tyrosine--tRNA ligase</fullName>
        <ecNumber evidence="8">6.1.1.1</ecNumber>
    </recommendedName>
    <alternativeName>
        <fullName evidence="8">Tyrosyl-tRNA synthetase</fullName>
    </alternativeName>
</protein>
<dbReference type="FunFam" id="1.10.240.10:FF:000001">
    <property type="entry name" value="Tyrosine--tRNA ligase"/>
    <property type="match status" value="1"/>
</dbReference>
<evidence type="ECO:0000256" key="2">
    <source>
        <dbReference type="ARBA" id="ARBA00022598"/>
    </source>
</evidence>
<dbReference type="Gene3D" id="3.40.50.620">
    <property type="entry name" value="HUPs"/>
    <property type="match status" value="1"/>
</dbReference>
<dbReference type="GO" id="GO:0005739">
    <property type="term" value="C:mitochondrion"/>
    <property type="evidence" value="ECO:0007669"/>
    <property type="project" value="TreeGrafter"/>
</dbReference>
<keyword evidence="3 8" id="KW-0547">Nucleotide-binding</keyword>
<evidence type="ECO:0000256" key="6">
    <source>
        <dbReference type="ARBA" id="ARBA00023146"/>
    </source>
</evidence>
<name>A0A8T9C4M0_9HELO</name>
<dbReference type="EMBL" id="QGMK01001188">
    <property type="protein sequence ID" value="TVY71545.1"/>
    <property type="molecule type" value="Genomic_DNA"/>
</dbReference>
<dbReference type="PANTHER" id="PTHR11766">
    <property type="entry name" value="TYROSYL-TRNA SYNTHETASE"/>
    <property type="match status" value="1"/>
</dbReference>
<evidence type="ECO:0000313" key="10">
    <source>
        <dbReference type="EMBL" id="TVY71545.1"/>
    </source>
</evidence>
<evidence type="ECO:0000313" key="11">
    <source>
        <dbReference type="Proteomes" id="UP000469558"/>
    </source>
</evidence>
<gene>
    <name evidence="10" type="primary">YTS1</name>
    <name evidence="10" type="ORF">LSUE1_G006144</name>
</gene>
<reference evidence="10 11" key="1">
    <citation type="submission" date="2018-05" db="EMBL/GenBank/DDBJ databases">
        <title>Genome sequencing and assembly of the regulated plant pathogen Lachnellula willkommii and related sister species for the development of diagnostic species identification markers.</title>
        <authorList>
            <person name="Giroux E."/>
            <person name="Bilodeau G."/>
        </authorList>
    </citation>
    <scope>NUCLEOTIDE SEQUENCE [LARGE SCALE GENOMIC DNA]</scope>
    <source>
        <strain evidence="10 11">CBS 268.59</strain>
    </source>
</reference>
<dbReference type="InterPro" id="IPR024088">
    <property type="entry name" value="Tyr-tRNA-ligase_bac-type"/>
</dbReference>
<dbReference type="EC" id="6.1.1.1" evidence="8"/>
<dbReference type="InterPro" id="IPR002305">
    <property type="entry name" value="aa-tRNA-synth_Ic"/>
</dbReference>
<dbReference type="AlphaFoldDB" id="A0A8T9C4M0"/>
<dbReference type="InterPro" id="IPR032005">
    <property type="entry name" value="TyrRSs_C"/>
</dbReference>
<keyword evidence="11" id="KW-1185">Reference proteome</keyword>
<dbReference type="GO" id="GO:0005524">
    <property type="term" value="F:ATP binding"/>
    <property type="evidence" value="ECO:0007669"/>
    <property type="project" value="UniProtKB-KW"/>
</dbReference>
<dbReference type="GO" id="GO:0003723">
    <property type="term" value="F:RNA binding"/>
    <property type="evidence" value="ECO:0007669"/>
    <property type="project" value="InterPro"/>
</dbReference>
<dbReference type="GO" id="GO:0005829">
    <property type="term" value="C:cytosol"/>
    <property type="evidence" value="ECO:0007669"/>
    <property type="project" value="TreeGrafter"/>
</dbReference>
<evidence type="ECO:0000256" key="5">
    <source>
        <dbReference type="ARBA" id="ARBA00022917"/>
    </source>
</evidence>
<keyword evidence="5 8" id="KW-0648">Protein biosynthesis</keyword>
<comment type="similarity">
    <text evidence="1 8">Belongs to the class-I aminoacyl-tRNA synthetase family.</text>
</comment>
<sequence length="621" mass="70058">MASLSFLRPSTRPDLYVCAKCALRATNAPNRSRRKWISTSWIQKTEVAVAEWEKKAKQIRAGKEKSMLTILEERGLVHQIAGTREGLDQRMTEQRLGVYVGIDPTASSIHVGHLLPFMALFWMYVHGYRSVILLGGATAKIGDPTDRLTTREKEHRSTRAANMANMHYQLKQLWGNVQVYGQRYGYYKGRDFQHQKALLNNNAWWNKLPLLEVLQTLGHGMRVGPMLARDTVKNKLTKGDGMSFAEFTYPLMQAWDWWHLYDSNKVQIQIGGADQYGNITAGVDAVKHIAKTIGDPATQTRIKPLGEPFGFTVPLLTTSSGAKFGKSAGNAVWLSKEEMSVFDQYGYFLRTSDDDVKKYLKLFTFMTIEDIDKLVEEHMLNPSKRKAQHKLASELMELVHGAAEAHKAAKQHQMMFSKHPNAEGEYDVAEPPPDPYLSPEIEIVDPSRYNTLNTRPKANIQLPESLIKSMSIGRILFASGLAASAAEGHRIATQQAVFIGGMEDRKNTKQMLDGSVHWTRVKTWSVDKTQEYLVGGDLLMLRRGKHAIRIIQVVPDEEFDASGKSYPGMKVKGGPLSDLDKRGLKIQHQLKTPKGTWEEDIEKEQQLARAQFSDPEFSDDK</sequence>
<keyword evidence="2 8" id="KW-0436">Ligase</keyword>
<dbReference type="GO" id="GO:0004831">
    <property type="term" value="F:tyrosine-tRNA ligase activity"/>
    <property type="evidence" value="ECO:0007669"/>
    <property type="project" value="UniProtKB-EC"/>
</dbReference>
<dbReference type="GO" id="GO:0006437">
    <property type="term" value="P:tyrosyl-tRNA aminoacylation"/>
    <property type="evidence" value="ECO:0007669"/>
    <property type="project" value="InterPro"/>
</dbReference>
<dbReference type="InterPro" id="IPR014729">
    <property type="entry name" value="Rossmann-like_a/b/a_fold"/>
</dbReference>
<dbReference type="FunFam" id="3.40.50.620:FF:000227">
    <property type="entry name" value="Tyrosine--tRNA ligase"/>
    <property type="match status" value="1"/>
</dbReference>
<dbReference type="PANTHER" id="PTHR11766:SF0">
    <property type="entry name" value="TYROSINE--TRNA LIGASE, MITOCHONDRIAL"/>
    <property type="match status" value="1"/>
</dbReference>
<evidence type="ECO:0000256" key="3">
    <source>
        <dbReference type="ARBA" id="ARBA00022741"/>
    </source>
</evidence>
<evidence type="ECO:0000256" key="8">
    <source>
        <dbReference type="RuleBase" id="RU361234"/>
    </source>
</evidence>
<evidence type="ECO:0000256" key="7">
    <source>
        <dbReference type="ARBA" id="ARBA00048248"/>
    </source>
</evidence>
<dbReference type="Pfam" id="PF16714">
    <property type="entry name" value="TyrRSs_C"/>
    <property type="match status" value="1"/>
</dbReference>
<dbReference type="SUPFAM" id="SSF52374">
    <property type="entry name" value="Nucleotidylyl transferase"/>
    <property type="match status" value="1"/>
</dbReference>
<dbReference type="PRINTS" id="PR01040">
    <property type="entry name" value="TRNASYNTHTYR"/>
</dbReference>
<keyword evidence="6 8" id="KW-0030">Aminoacyl-tRNA synthetase</keyword>
<dbReference type="OrthoDB" id="337870at2759"/>
<feature type="domain" description="Tyrosyl-tRNA synthetase C-terminal" evidence="9">
    <location>
        <begin position="451"/>
        <end position="570"/>
    </location>
</feature>
<proteinExistence type="inferred from homology"/>
<organism evidence="10 11">
    <name type="scientific">Lachnellula suecica</name>
    <dbReference type="NCBI Taxonomy" id="602035"/>
    <lineage>
        <taxon>Eukaryota</taxon>
        <taxon>Fungi</taxon>
        <taxon>Dikarya</taxon>
        <taxon>Ascomycota</taxon>
        <taxon>Pezizomycotina</taxon>
        <taxon>Leotiomycetes</taxon>
        <taxon>Helotiales</taxon>
        <taxon>Lachnaceae</taxon>
        <taxon>Lachnellula</taxon>
    </lineage>
</organism>
<comment type="caution">
    <text evidence="10">The sequence shown here is derived from an EMBL/GenBank/DDBJ whole genome shotgun (WGS) entry which is preliminary data.</text>
</comment>
<dbReference type="Proteomes" id="UP000469558">
    <property type="component" value="Unassembled WGS sequence"/>
</dbReference>
<evidence type="ECO:0000256" key="1">
    <source>
        <dbReference type="ARBA" id="ARBA00005594"/>
    </source>
</evidence>
<dbReference type="NCBIfam" id="TIGR00234">
    <property type="entry name" value="tyrS"/>
    <property type="match status" value="1"/>
</dbReference>
<dbReference type="Pfam" id="PF00579">
    <property type="entry name" value="tRNA-synt_1b"/>
    <property type="match status" value="1"/>
</dbReference>